<evidence type="ECO:0000256" key="3">
    <source>
        <dbReference type="ARBA" id="ARBA00023027"/>
    </source>
</evidence>
<comment type="similarity">
    <text evidence="1">Belongs to the HIBADH-related family.</text>
</comment>
<evidence type="ECO:0000256" key="1">
    <source>
        <dbReference type="ARBA" id="ARBA00009080"/>
    </source>
</evidence>
<evidence type="ECO:0000313" key="8">
    <source>
        <dbReference type="Proteomes" id="UP000294853"/>
    </source>
</evidence>
<dbReference type="InterPro" id="IPR006115">
    <property type="entry name" value="6PGDH_NADP-bd"/>
</dbReference>
<proteinExistence type="inferred from homology"/>
<evidence type="ECO:0000256" key="2">
    <source>
        <dbReference type="ARBA" id="ARBA00023002"/>
    </source>
</evidence>
<protein>
    <submittedName>
        <fullName evidence="7">NAD(P)-dependent oxidoreductase</fullName>
    </submittedName>
</protein>
<dbReference type="OrthoDB" id="3185659at2"/>
<organism evidence="7 8">
    <name type="scientific">Nocardioides seonyuensis</name>
    <dbReference type="NCBI Taxonomy" id="2518371"/>
    <lineage>
        <taxon>Bacteria</taxon>
        <taxon>Bacillati</taxon>
        <taxon>Actinomycetota</taxon>
        <taxon>Actinomycetes</taxon>
        <taxon>Propionibacteriales</taxon>
        <taxon>Nocardioidaceae</taxon>
        <taxon>Nocardioides</taxon>
    </lineage>
</organism>
<dbReference type="Gene3D" id="1.10.1040.10">
    <property type="entry name" value="N-(1-d-carboxylethyl)-l-norvaline Dehydrogenase, domain 2"/>
    <property type="match status" value="1"/>
</dbReference>
<dbReference type="Pfam" id="PF03446">
    <property type="entry name" value="NAD_binding_2"/>
    <property type="match status" value="1"/>
</dbReference>
<reference evidence="7 8" key="1">
    <citation type="submission" date="2019-03" db="EMBL/GenBank/DDBJ databases">
        <title>Three New Species of Nocardioides, Nocardioides euryhalodurans sp. nov., Nocardioides seonyuensis sp. nov. and Nocardioides eburneoflavus sp. nov. Iolated from Soil.</title>
        <authorList>
            <person name="Roh S.G."/>
            <person name="Lee C."/>
            <person name="Kim M.-K."/>
            <person name="Kim S.B."/>
        </authorList>
    </citation>
    <scope>NUCLEOTIDE SEQUENCE [LARGE SCALE GENOMIC DNA]</scope>
    <source>
        <strain evidence="7 8">MMS17-SY207-3</strain>
    </source>
</reference>
<feature type="domain" description="6-phosphogluconate dehydrogenase NADP-binding" evidence="5">
    <location>
        <begin position="2"/>
        <end position="161"/>
    </location>
</feature>
<keyword evidence="8" id="KW-1185">Reference proteome</keyword>
<keyword evidence="2" id="KW-0560">Oxidoreductase</keyword>
<dbReference type="InterPro" id="IPR008927">
    <property type="entry name" value="6-PGluconate_DH-like_C_sf"/>
</dbReference>
<accession>A0A4V1BMC7</accession>
<dbReference type="AlphaFoldDB" id="A0A4V1BMC7"/>
<feature type="domain" description="3-hydroxyisobutyrate dehydrogenase-like NAD-binding" evidence="6">
    <location>
        <begin position="164"/>
        <end position="292"/>
    </location>
</feature>
<dbReference type="InterPro" id="IPR036291">
    <property type="entry name" value="NAD(P)-bd_dom_sf"/>
</dbReference>
<evidence type="ECO:0000313" key="7">
    <source>
        <dbReference type="EMBL" id="QBX55912.1"/>
    </source>
</evidence>
<dbReference type="Gene3D" id="3.40.50.720">
    <property type="entry name" value="NAD(P)-binding Rossmann-like Domain"/>
    <property type="match status" value="1"/>
</dbReference>
<dbReference type="GO" id="GO:0051287">
    <property type="term" value="F:NAD binding"/>
    <property type="evidence" value="ECO:0007669"/>
    <property type="project" value="InterPro"/>
</dbReference>
<dbReference type="Proteomes" id="UP000294853">
    <property type="component" value="Chromosome"/>
</dbReference>
<keyword evidence="3" id="KW-0520">NAD</keyword>
<dbReference type="InterPro" id="IPR013328">
    <property type="entry name" value="6PGD_dom2"/>
</dbReference>
<evidence type="ECO:0000259" key="6">
    <source>
        <dbReference type="Pfam" id="PF14833"/>
    </source>
</evidence>
<dbReference type="KEGG" id="nsn:EXE58_10865"/>
<dbReference type="GO" id="GO:0016491">
    <property type="term" value="F:oxidoreductase activity"/>
    <property type="evidence" value="ECO:0007669"/>
    <property type="project" value="UniProtKB-KW"/>
</dbReference>
<dbReference type="PANTHER" id="PTHR43060">
    <property type="entry name" value="3-HYDROXYISOBUTYRATE DEHYDROGENASE-LIKE 1, MITOCHONDRIAL-RELATED"/>
    <property type="match status" value="1"/>
</dbReference>
<dbReference type="Pfam" id="PF14833">
    <property type="entry name" value="NAD_binding_11"/>
    <property type="match status" value="1"/>
</dbReference>
<dbReference type="PIRSF" id="PIRSF000103">
    <property type="entry name" value="HIBADH"/>
    <property type="match status" value="1"/>
</dbReference>
<dbReference type="SUPFAM" id="SSF48179">
    <property type="entry name" value="6-phosphogluconate dehydrogenase C-terminal domain-like"/>
    <property type="match status" value="1"/>
</dbReference>
<sequence length="295" mass="30179">MRIGYIGLGEIGAPMAMRVLGAGHELTVWNRTNAKAAPFRDAGAVVADSAAAVAERSEVVLLCIDTAAGLEDVLLGSTGITQSVKRPRVVVDSSTMHPEVTRSLGHRLAAEDIGFVDAPVSGGPRGAEQGTLAVFVGGQDDHVALARPALEAFSSRISHLGPLGSGQVAKLCNQMVNFATMAALAEAAATGRAFGLDADALLPAMGSGLADSAMLREYSRGRSAGESTNITGIINALRGLLLGYEDGPAGGRVDILLKDLGAAVDVARVSGSAAPVSGMLEGLYRTLHNAQATQR</sequence>
<dbReference type="PANTHER" id="PTHR43060:SF15">
    <property type="entry name" value="3-HYDROXYISOBUTYRATE DEHYDROGENASE-LIKE 1, MITOCHONDRIAL-RELATED"/>
    <property type="match status" value="1"/>
</dbReference>
<evidence type="ECO:0000256" key="4">
    <source>
        <dbReference type="PIRSR" id="PIRSR000103-1"/>
    </source>
</evidence>
<dbReference type="RefSeq" id="WP_135267903.1">
    <property type="nucleotide sequence ID" value="NZ_CP038436.1"/>
</dbReference>
<name>A0A4V1BMC7_9ACTN</name>
<dbReference type="InterPro" id="IPR015815">
    <property type="entry name" value="HIBADH-related"/>
</dbReference>
<gene>
    <name evidence="7" type="ORF">EXE58_10865</name>
</gene>
<dbReference type="InterPro" id="IPR029154">
    <property type="entry name" value="HIBADH-like_NADP-bd"/>
</dbReference>
<dbReference type="SUPFAM" id="SSF51735">
    <property type="entry name" value="NAD(P)-binding Rossmann-fold domains"/>
    <property type="match status" value="1"/>
</dbReference>
<dbReference type="GO" id="GO:0050661">
    <property type="term" value="F:NADP binding"/>
    <property type="evidence" value="ECO:0007669"/>
    <property type="project" value="InterPro"/>
</dbReference>
<dbReference type="EMBL" id="CP038436">
    <property type="protein sequence ID" value="QBX55912.1"/>
    <property type="molecule type" value="Genomic_DNA"/>
</dbReference>
<evidence type="ECO:0000259" key="5">
    <source>
        <dbReference type="Pfam" id="PF03446"/>
    </source>
</evidence>
<feature type="active site" evidence="4">
    <location>
        <position position="170"/>
    </location>
</feature>